<keyword evidence="10" id="KW-0603">Photosystem I</keyword>
<dbReference type="InterPro" id="IPR020586">
    <property type="entry name" value="PSI_PsaA/B_CS"/>
</dbReference>
<keyword evidence="22" id="KW-0934">Plastid</keyword>
<keyword evidence="7" id="KW-0602">Photosynthesis</keyword>
<keyword evidence="13 21" id="KW-1133">Transmembrane helix</keyword>
<accession>D9IXI2</accession>
<gene>
    <name evidence="22" type="primary">psaA</name>
</gene>
<evidence type="ECO:0000256" key="7">
    <source>
        <dbReference type="ARBA" id="ARBA00022531"/>
    </source>
</evidence>
<reference evidence="22" key="2">
    <citation type="submission" date="2013-03" db="EMBL/GenBank/DDBJ databases">
        <title>Split photosystem protein, linear topology, and growth of structural complexity in the recombination-driven plastid genome of Chromera velia.</title>
        <authorList>
            <person name="Janouskovec J."/>
            <person name="Sobotka R."/>
            <person name="Lai D.-H."/>
            <person name="Flegontov P."/>
            <person name="Konik P."/>
            <person name="Komenda J."/>
            <person name="Ali S."/>
            <person name="Prasil O."/>
            <person name="Pain A."/>
            <person name="Obornik M."/>
            <person name="Lukes J."/>
            <person name="Keeling P.J."/>
        </authorList>
    </citation>
    <scope>NUCLEOTIDE SEQUENCE</scope>
    <source>
        <strain evidence="22">CCMP2878</strain>
    </source>
</reference>
<organism evidence="22">
    <name type="scientific">Chromera velia</name>
    <dbReference type="NCBI Taxonomy" id="505693"/>
    <lineage>
        <taxon>Eukaryota</taxon>
        <taxon>Sar</taxon>
        <taxon>Alveolata</taxon>
        <taxon>Colpodellida</taxon>
        <taxon>Chromeraceae</taxon>
        <taxon>Chromera</taxon>
    </lineage>
</organism>
<dbReference type="EC" id="1.97.1.12" evidence="3"/>
<dbReference type="GeneID" id="9480895"/>
<keyword evidence="9" id="KW-0479">Metal-binding</keyword>
<evidence type="ECO:0000256" key="15">
    <source>
        <dbReference type="ARBA" id="ARBA00023002"/>
    </source>
</evidence>
<feature type="transmembrane region" description="Helical" evidence="21">
    <location>
        <begin position="373"/>
        <end position="393"/>
    </location>
</feature>
<evidence type="ECO:0000256" key="6">
    <source>
        <dbReference type="ARBA" id="ARBA00022494"/>
    </source>
</evidence>
<dbReference type="SUPFAM" id="SSF81558">
    <property type="entry name" value="Photosystem I subunits PsaA/PsaB"/>
    <property type="match status" value="1"/>
</dbReference>
<evidence type="ECO:0000256" key="16">
    <source>
        <dbReference type="ARBA" id="ARBA00023004"/>
    </source>
</evidence>
<reference evidence="22" key="1">
    <citation type="journal article" date="2010" name="Proc. Natl. Acad. Sci. U.S.A.">
        <title>A common red algal origin of the apicomplexan, dinoflagellate, and heterokont plastids.</title>
        <authorList>
            <person name="Janouskovec J."/>
            <person name="Horak A."/>
            <person name="Obornik M."/>
            <person name="Lukes J."/>
            <person name="Keeling P.J."/>
        </authorList>
    </citation>
    <scope>NUCLEOTIDE SEQUENCE</scope>
    <source>
        <strain evidence="22">CCMP2878</strain>
    </source>
</reference>
<feature type="transmembrane region" description="Helical" evidence="21">
    <location>
        <begin position="48"/>
        <end position="68"/>
    </location>
</feature>
<keyword evidence="11" id="KW-0460">Magnesium</keyword>
<dbReference type="PANTHER" id="PTHR30128">
    <property type="entry name" value="OUTER MEMBRANE PROTEIN, OMPA-RELATED"/>
    <property type="match status" value="1"/>
</dbReference>
<evidence type="ECO:0000256" key="12">
    <source>
        <dbReference type="ARBA" id="ARBA00022982"/>
    </source>
</evidence>
<keyword evidence="5" id="KW-0004">4Fe-4S</keyword>
<keyword evidence="22" id="KW-0150">Chloroplast</keyword>
<comment type="catalytic activity">
    <reaction evidence="20">
        <text>reduced [plastocyanin] + hnu + oxidized [2Fe-2S]-[ferredoxin] = oxidized [plastocyanin] + reduced [2Fe-2S]-[ferredoxin]</text>
        <dbReference type="Rhea" id="RHEA:30407"/>
        <dbReference type="Rhea" id="RHEA-COMP:10000"/>
        <dbReference type="Rhea" id="RHEA-COMP:10001"/>
        <dbReference type="Rhea" id="RHEA-COMP:10039"/>
        <dbReference type="Rhea" id="RHEA-COMP:10040"/>
        <dbReference type="ChEBI" id="CHEBI:29036"/>
        <dbReference type="ChEBI" id="CHEBI:30212"/>
        <dbReference type="ChEBI" id="CHEBI:33737"/>
        <dbReference type="ChEBI" id="CHEBI:33738"/>
        <dbReference type="ChEBI" id="CHEBI:49552"/>
        <dbReference type="EC" id="1.97.1.12"/>
    </reaction>
</comment>
<evidence type="ECO:0000256" key="17">
    <source>
        <dbReference type="ARBA" id="ARBA00023014"/>
    </source>
</evidence>
<comment type="subcellular location">
    <subcellularLocation>
        <location evidence="1">Plastid</location>
        <location evidence="1">Chloroplast thylakoid membrane</location>
        <topology evidence="1">Multi-pass membrane protein</topology>
    </subcellularLocation>
</comment>
<dbReference type="InterPro" id="IPR001280">
    <property type="entry name" value="PSI_PsaA/B"/>
</dbReference>
<dbReference type="Pfam" id="PF00223">
    <property type="entry name" value="PsaA_PsaB"/>
    <property type="match status" value="1"/>
</dbReference>
<evidence type="ECO:0000256" key="8">
    <source>
        <dbReference type="ARBA" id="ARBA00022692"/>
    </source>
</evidence>
<dbReference type="GO" id="GO:0015979">
    <property type="term" value="P:photosynthesis"/>
    <property type="evidence" value="ECO:0007669"/>
    <property type="project" value="UniProtKB-KW"/>
</dbReference>
<dbReference type="PROSITE" id="PS00419">
    <property type="entry name" value="PHOTOSYSTEM_I_PSAAB"/>
    <property type="match status" value="1"/>
</dbReference>
<evidence type="ECO:0000256" key="20">
    <source>
        <dbReference type="ARBA" id="ARBA00048912"/>
    </source>
</evidence>
<feature type="transmembrane region" description="Helical" evidence="21">
    <location>
        <begin position="7"/>
        <end position="28"/>
    </location>
</feature>
<keyword evidence="6" id="KW-0148">Chlorophyll</keyword>
<dbReference type="GO" id="GO:0009522">
    <property type="term" value="C:photosystem I"/>
    <property type="evidence" value="ECO:0007669"/>
    <property type="project" value="UniProtKB-KW"/>
</dbReference>
<feature type="transmembrane region" description="Helical" evidence="21">
    <location>
        <begin position="310"/>
        <end position="332"/>
    </location>
</feature>
<feature type="transmembrane region" description="Helical" evidence="21">
    <location>
        <begin position="89"/>
        <end position="111"/>
    </location>
</feature>
<evidence type="ECO:0000313" key="22">
    <source>
        <dbReference type="EMBL" id="ADJ66510.2"/>
    </source>
</evidence>
<dbReference type="RefSeq" id="YP_003795268.2">
    <property type="nucleotide sequence ID" value="NC_014340.2"/>
</dbReference>
<keyword evidence="15" id="KW-0560">Oxidoreductase</keyword>
<dbReference type="PRINTS" id="PR00257">
    <property type="entry name" value="PHOTSYSPSAAB"/>
</dbReference>
<sequence length="395" mass="44766">MPLNGLLAVQLWFFGTVSILVAHVMFAFPPYPFLAQNYATQISLFTHHMWIGGFLLVGSGAHASLYLIREQGDLTRTNSLVALCLNYRDAIISHLNWLCIFLGLHSFGIYIHNDTLAALGRFDDQITNLPPLGAEWFQHAVTANFPINNGFKNHFNTQILMNDKIVFSNLSFNTADFLVHHIHAFTIHVTVLILVKGILFSRDSNLISDKYALGFRFPCDGPGRGGTCQVSGWDHIFLALFWMYNSISVVIFHFFWKVQSDVWGYQSLDNGITHITNGNFTKSALTINGWLRDFLWAEAAQVVQSYSTPFFVYGLVFLGAHFIWAFSLMFLFSGRGYWQELIDYYTYAVYKWSQLPYLAFQALSIVQGRAVGLAHYLLGGIGTTWAFFLARALTL</sequence>
<keyword evidence="8 21" id="KW-0812">Transmembrane</keyword>
<geneLocation type="chloroplast" evidence="22"/>
<evidence type="ECO:0000256" key="9">
    <source>
        <dbReference type="ARBA" id="ARBA00022723"/>
    </source>
</evidence>
<feature type="transmembrane region" description="Helical" evidence="21">
    <location>
        <begin position="177"/>
        <end position="200"/>
    </location>
</feature>
<evidence type="ECO:0000256" key="5">
    <source>
        <dbReference type="ARBA" id="ARBA00022485"/>
    </source>
</evidence>
<dbReference type="PANTHER" id="PTHR30128:SF19">
    <property type="entry name" value="PHOTOSYSTEM I P700 CHLOROPHYLL A APOPROTEIN A1-RELATED"/>
    <property type="match status" value="1"/>
</dbReference>
<dbReference type="GO" id="GO:0009535">
    <property type="term" value="C:chloroplast thylakoid membrane"/>
    <property type="evidence" value="ECO:0007669"/>
    <property type="project" value="UniProtKB-SubCell"/>
</dbReference>
<keyword evidence="16" id="KW-0408">Iron</keyword>
<dbReference type="GO" id="GO:0016168">
    <property type="term" value="F:chlorophyll binding"/>
    <property type="evidence" value="ECO:0007669"/>
    <property type="project" value="UniProtKB-KW"/>
</dbReference>
<keyword evidence="12" id="KW-0249">Electron transport</keyword>
<dbReference type="Gene3D" id="1.20.1130.10">
    <property type="entry name" value="Photosystem I PsaA/PsaB"/>
    <property type="match status" value="1"/>
</dbReference>
<dbReference type="EMBL" id="HM222967">
    <property type="protein sequence ID" value="ADJ66510.2"/>
    <property type="molecule type" value="Genomic_DNA"/>
</dbReference>
<feature type="transmembrane region" description="Helical" evidence="21">
    <location>
        <begin position="236"/>
        <end position="256"/>
    </location>
</feature>
<evidence type="ECO:0000256" key="11">
    <source>
        <dbReference type="ARBA" id="ARBA00022842"/>
    </source>
</evidence>
<evidence type="ECO:0000256" key="14">
    <source>
        <dbReference type="ARBA" id="ARBA00022991"/>
    </source>
</evidence>
<evidence type="ECO:0000256" key="13">
    <source>
        <dbReference type="ARBA" id="ARBA00022989"/>
    </source>
</evidence>
<keyword evidence="14" id="KW-0157">Chromophore</keyword>
<evidence type="ECO:0000256" key="2">
    <source>
        <dbReference type="ARBA" id="ARBA00010598"/>
    </source>
</evidence>
<proteinExistence type="inferred from homology"/>
<dbReference type="GO" id="GO:0016491">
    <property type="term" value="F:oxidoreductase activity"/>
    <property type="evidence" value="ECO:0007669"/>
    <property type="project" value="UniProtKB-KW"/>
</dbReference>
<comment type="subunit">
    <text evidence="19">The PsaA/B heterodimer binds the P700 chlorophyll special pair and subsequent electron acceptors. PSI consists of a core antenna complex that captures photons, and an electron transfer chain that converts photonic excitation into a charge separation. The eukaryotic PSI reaction center is composed of at least 11 subunits.</text>
</comment>
<evidence type="ECO:0000256" key="1">
    <source>
        <dbReference type="ARBA" id="ARBA00004454"/>
    </source>
</evidence>
<name>D9IXI2_9ALVE</name>
<protein>
    <recommendedName>
        <fullName evidence="3">photosystem I</fullName>
        <ecNumber evidence="3">1.97.1.12</ecNumber>
    </recommendedName>
</protein>
<evidence type="ECO:0000256" key="4">
    <source>
        <dbReference type="ARBA" id="ARBA00022448"/>
    </source>
</evidence>
<evidence type="ECO:0000256" key="19">
    <source>
        <dbReference type="ARBA" id="ARBA00026002"/>
    </source>
</evidence>
<evidence type="ECO:0000256" key="10">
    <source>
        <dbReference type="ARBA" id="ARBA00022836"/>
    </source>
</evidence>
<keyword evidence="18 21" id="KW-0472">Membrane</keyword>
<keyword evidence="17" id="KW-0411">Iron-sulfur</keyword>
<dbReference type="GO" id="GO:0046872">
    <property type="term" value="F:metal ion binding"/>
    <property type="evidence" value="ECO:0007669"/>
    <property type="project" value="UniProtKB-KW"/>
</dbReference>
<dbReference type="InterPro" id="IPR036408">
    <property type="entry name" value="PSI_PsaA/B_sf"/>
</dbReference>
<dbReference type="AlphaFoldDB" id="D9IXI2"/>
<evidence type="ECO:0000256" key="21">
    <source>
        <dbReference type="SAM" id="Phobius"/>
    </source>
</evidence>
<dbReference type="GO" id="GO:0051539">
    <property type="term" value="F:4 iron, 4 sulfur cluster binding"/>
    <property type="evidence" value="ECO:0007669"/>
    <property type="project" value="UniProtKB-KW"/>
</dbReference>
<comment type="similarity">
    <text evidence="2">Belongs to the PsaA/PsaB family.</text>
</comment>
<evidence type="ECO:0000256" key="3">
    <source>
        <dbReference type="ARBA" id="ARBA00013197"/>
    </source>
</evidence>
<keyword evidence="4" id="KW-0813">Transport</keyword>
<evidence type="ECO:0000256" key="18">
    <source>
        <dbReference type="ARBA" id="ARBA00023136"/>
    </source>
</evidence>